<comment type="caution">
    <text evidence="7">The sequence shown here is derived from an EMBL/GenBank/DDBJ whole genome shotgun (WGS) entry which is preliminary data.</text>
</comment>
<dbReference type="InterPro" id="IPR000800">
    <property type="entry name" value="Notch_dom"/>
</dbReference>
<dbReference type="Pfam" id="PF00066">
    <property type="entry name" value="Notch"/>
    <property type="match status" value="2"/>
</dbReference>
<evidence type="ECO:0000313" key="8">
    <source>
        <dbReference type="Proteomes" id="UP000187209"/>
    </source>
</evidence>
<dbReference type="Pfam" id="PF13639">
    <property type="entry name" value="zf-RING_2"/>
    <property type="match status" value="1"/>
</dbReference>
<feature type="transmembrane region" description="Helical" evidence="5">
    <location>
        <begin position="107"/>
        <end position="130"/>
    </location>
</feature>
<gene>
    <name evidence="7" type="ORF">SteCoe_19106</name>
</gene>
<dbReference type="PANTHER" id="PTHR47662">
    <property type="entry name" value="RING-TYPE DOMAIN-CONTAINING PROTEIN"/>
    <property type="match status" value="1"/>
</dbReference>
<dbReference type="PROSITE" id="PS50089">
    <property type="entry name" value="ZF_RING_2"/>
    <property type="match status" value="1"/>
</dbReference>
<evidence type="ECO:0000256" key="2">
    <source>
        <dbReference type="ARBA" id="ARBA00023157"/>
    </source>
</evidence>
<evidence type="ECO:0000256" key="3">
    <source>
        <dbReference type="ARBA" id="ARBA00023180"/>
    </source>
</evidence>
<reference evidence="7 8" key="1">
    <citation type="submission" date="2016-11" db="EMBL/GenBank/DDBJ databases">
        <title>The macronuclear genome of Stentor coeruleus: a giant cell with tiny introns.</title>
        <authorList>
            <person name="Slabodnick M."/>
            <person name="Ruby J.G."/>
            <person name="Reiff S.B."/>
            <person name="Swart E.C."/>
            <person name="Gosai S."/>
            <person name="Prabakaran S."/>
            <person name="Witkowska E."/>
            <person name="Larue G.E."/>
            <person name="Fisher S."/>
            <person name="Freeman R.M."/>
            <person name="Gunawardena J."/>
            <person name="Chu W."/>
            <person name="Stover N.A."/>
            <person name="Gregory B.D."/>
            <person name="Nowacki M."/>
            <person name="Derisi J."/>
            <person name="Roy S.W."/>
            <person name="Marshall W.F."/>
            <person name="Sood P."/>
        </authorList>
    </citation>
    <scope>NUCLEOTIDE SEQUENCE [LARGE SCALE GENOMIC DNA]</scope>
    <source>
        <strain evidence="7">WM001</strain>
    </source>
</reference>
<keyword evidence="8" id="KW-1185">Reference proteome</keyword>
<feature type="domain" description="RING-type" evidence="6">
    <location>
        <begin position="174"/>
        <end position="217"/>
    </location>
</feature>
<dbReference type="EMBL" id="MPUH01000416">
    <property type="protein sequence ID" value="OMJ80620.1"/>
    <property type="molecule type" value="Genomic_DNA"/>
</dbReference>
<keyword evidence="5" id="KW-0812">Transmembrane</keyword>
<keyword evidence="2" id="KW-1015">Disulfide bond</keyword>
<evidence type="ECO:0000313" key="7">
    <source>
        <dbReference type="EMBL" id="OMJ80620.1"/>
    </source>
</evidence>
<dbReference type="Gene3D" id="3.30.40.10">
    <property type="entry name" value="Zinc/RING finger domain, C3HC4 (zinc finger)"/>
    <property type="match status" value="1"/>
</dbReference>
<dbReference type="GO" id="GO:0008270">
    <property type="term" value="F:zinc ion binding"/>
    <property type="evidence" value="ECO:0007669"/>
    <property type="project" value="UniProtKB-KW"/>
</dbReference>
<keyword evidence="1" id="KW-0677">Repeat</keyword>
<keyword evidence="4" id="KW-0479">Metal-binding</keyword>
<dbReference type="Gene3D" id="3.30.300.320">
    <property type="match status" value="1"/>
</dbReference>
<dbReference type="SUPFAM" id="SSF57850">
    <property type="entry name" value="RING/U-box"/>
    <property type="match status" value="1"/>
</dbReference>
<proteinExistence type="predicted"/>
<keyword evidence="5" id="KW-0472">Membrane</keyword>
<dbReference type="OrthoDB" id="438722at2759"/>
<dbReference type="Proteomes" id="UP000187209">
    <property type="component" value="Unassembled WGS sequence"/>
</dbReference>
<name>A0A1R2BV29_9CILI</name>
<evidence type="ECO:0000256" key="4">
    <source>
        <dbReference type="PROSITE-ProRule" id="PRU00175"/>
    </source>
</evidence>
<evidence type="ECO:0000259" key="6">
    <source>
        <dbReference type="PROSITE" id="PS50089"/>
    </source>
</evidence>
<organism evidence="7 8">
    <name type="scientific">Stentor coeruleus</name>
    <dbReference type="NCBI Taxonomy" id="5963"/>
    <lineage>
        <taxon>Eukaryota</taxon>
        <taxon>Sar</taxon>
        <taxon>Alveolata</taxon>
        <taxon>Ciliophora</taxon>
        <taxon>Postciliodesmatophora</taxon>
        <taxon>Heterotrichea</taxon>
        <taxon>Heterotrichida</taxon>
        <taxon>Stentoridae</taxon>
        <taxon>Stentor</taxon>
    </lineage>
</organism>
<keyword evidence="3" id="KW-0325">Glycoprotein</keyword>
<keyword evidence="4" id="KW-0863">Zinc-finger</keyword>
<accession>A0A1R2BV29</accession>
<evidence type="ECO:0000256" key="1">
    <source>
        <dbReference type="ARBA" id="ARBA00022737"/>
    </source>
</evidence>
<dbReference type="AlphaFoldDB" id="A0A1R2BV29"/>
<keyword evidence="5" id="KW-1133">Transmembrane helix</keyword>
<evidence type="ECO:0000256" key="5">
    <source>
        <dbReference type="SAM" id="Phobius"/>
    </source>
</evidence>
<protein>
    <recommendedName>
        <fullName evidence="6">RING-type domain-containing protein</fullName>
    </recommendedName>
</protein>
<sequence length="222" mass="25697">MCNSQCLWAMVNNTICDLQCYTDDCKFDGDDCDNYCYPGCTNEMINNVLCDIECNNEECQYDNFMCNCTSGCHSSLLYNDKCDDACNVKSCNYDNDQCKDERPIIRILRICGFVIAAIQLCLIILTIIWYCKMDCYTNDYRIMNVEERGILNLMEINKNIPETVCPVNLINKICAICFEEFKEEKMIRKLKCEHYFHSECIAQLLLNGHSSTCPLCNKSPFK</sequence>
<dbReference type="InterPro" id="IPR001841">
    <property type="entry name" value="Znf_RING"/>
</dbReference>
<dbReference type="PANTHER" id="PTHR47662:SF1">
    <property type="entry name" value="RING-TYPE DOMAIN-CONTAINING PROTEIN"/>
    <property type="match status" value="1"/>
</dbReference>
<keyword evidence="4" id="KW-0862">Zinc</keyword>
<dbReference type="InterPro" id="IPR013083">
    <property type="entry name" value="Znf_RING/FYVE/PHD"/>
</dbReference>
<dbReference type="SMART" id="SM00184">
    <property type="entry name" value="RING"/>
    <property type="match status" value="1"/>
</dbReference>